<keyword evidence="4 8" id="KW-0547">Nucleotide-binding</keyword>
<gene>
    <name evidence="11" type="ORF">PHISCL_06723</name>
</gene>
<dbReference type="CDD" id="cd14135">
    <property type="entry name" value="STKc_PRP4"/>
    <property type="match status" value="1"/>
</dbReference>
<feature type="compositionally biased region" description="Polar residues" evidence="9">
    <location>
        <begin position="223"/>
        <end position="233"/>
    </location>
</feature>
<feature type="compositionally biased region" description="Polar residues" evidence="9">
    <location>
        <begin position="24"/>
        <end position="34"/>
    </location>
</feature>
<dbReference type="InterPro" id="IPR017441">
    <property type="entry name" value="Protein_kinase_ATP_BS"/>
</dbReference>
<feature type="compositionally biased region" description="Low complexity" evidence="9">
    <location>
        <begin position="8"/>
        <end position="23"/>
    </location>
</feature>
<feature type="region of interest" description="Disordered" evidence="9">
    <location>
        <begin position="425"/>
        <end position="447"/>
    </location>
</feature>
<dbReference type="InterPro" id="IPR008271">
    <property type="entry name" value="Ser/Thr_kinase_AS"/>
</dbReference>
<feature type="compositionally biased region" description="Basic and acidic residues" evidence="9">
    <location>
        <begin position="212"/>
        <end position="222"/>
    </location>
</feature>
<accession>A0A3A2ZEA4</accession>
<dbReference type="FunFam" id="1.10.510.10:FF:000078">
    <property type="entry name" value="Serine/threonine-protein kinase PRP4 homolog"/>
    <property type="match status" value="1"/>
</dbReference>
<feature type="compositionally biased region" description="Basic and acidic residues" evidence="9">
    <location>
        <begin position="76"/>
        <end position="101"/>
    </location>
</feature>
<comment type="similarity">
    <text evidence="7">Belongs to the protein kinase superfamily. CMGC Ser/Thr protein kinase family.</text>
</comment>
<evidence type="ECO:0000256" key="5">
    <source>
        <dbReference type="ARBA" id="ARBA00022777"/>
    </source>
</evidence>
<feature type="compositionally biased region" description="Basic and acidic residues" evidence="9">
    <location>
        <begin position="362"/>
        <end position="375"/>
    </location>
</feature>
<feature type="compositionally biased region" description="Basic and acidic residues" evidence="9">
    <location>
        <begin position="175"/>
        <end position="190"/>
    </location>
</feature>
<evidence type="ECO:0000256" key="2">
    <source>
        <dbReference type="ARBA" id="ARBA00022527"/>
    </source>
</evidence>
<dbReference type="PANTHER" id="PTHR24058">
    <property type="entry name" value="DUAL SPECIFICITY PROTEIN KINASE"/>
    <property type="match status" value="1"/>
</dbReference>
<feature type="compositionally biased region" description="Acidic residues" evidence="9">
    <location>
        <begin position="245"/>
        <end position="255"/>
    </location>
</feature>
<dbReference type="PROSITE" id="PS50011">
    <property type="entry name" value="PROTEIN_KINASE_DOM"/>
    <property type="match status" value="1"/>
</dbReference>
<dbReference type="EC" id="2.7.11.1" evidence="1"/>
<dbReference type="Gene3D" id="1.10.510.10">
    <property type="entry name" value="Transferase(Phosphotransferase) domain 1"/>
    <property type="match status" value="1"/>
</dbReference>
<evidence type="ECO:0000256" key="8">
    <source>
        <dbReference type="PROSITE-ProRule" id="PRU10141"/>
    </source>
</evidence>
<keyword evidence="5 11" id="KW-0418">Kinase</keyword>
<dbReference type="Gene3D" id="3.30.200.20">
    <property type="entry name" value="Phosphorylase Kinase, domain 1"/>
    <property type="match status" value="1"/>
</dbReference>
<dbReference type="PROSITE" id="PS00107">
    <property type="entry name" value="PROTEIN_KINASE_ATP"/>
    <property type="match status" value="1"/>
</dbReference>
<feature type="compositionally biased region" description="Basic residues" evidence="9">
    <location>
        <begin position="61"/>
        <end position="75"/>
    </location>
</feature>
<evidence type="ECO:0000256" key="4">
    <source>
        <dbReference type="ARBA" id="ARBA00022741"/>
    </source>
</evidence>
<dbReference type="EMBL" id="MVGC01000265">
    <property type="protein sequence ID" value="RJE20930.1"/>
    <property type="molecule type" value="Genomic_DNA"/>
</dbReference>
<proteinExistence type="inferred from homology"/>
<dbReference type="GO" id="GO:0004674">
    <property type="term" value="F:protein serine/threonine kinase activity"/>
    <property type="evidence" value="ECO:0007669"/>
    <property type="project" value="UniProtKB-KW"/>
</dbReference>
<dbReference type="SMART" id="SM00220">
    <property type="entry name" value="S_TKc"/>
    <property type="match status" value="1"/>
</dbReference>
<evidence type="ECO:0000313" key="12">
    <source>
        <dbReference type="Proteomes" id="UP000266188"/>
    </source>
</evidence>
<dbReference type="InterPro" id="IPR011009">
    <property type="entry name" value="Kinase-like_dom_sf"/>
</dbReference>
<feature type="compositionally biased region" description="Basic and acidic residues" evidence="9">
    <location>
        <begin position="323"/>
        <end position="334"/>
    </location>
</feature>
<organism evidence="11 12">
    <name type="scientific">Aspergillus sclerotialis</name>
    <dbReference type="NCBI Taxonomy" id="2070753"/>
    <lineage>
        <taxon>Eukaryota</taxon>
        <taxon>Fungi</taxon>
        <taxon>Dikarya</taxon>
        <taxon>Ascomycota</taxon>
        <taxon>Pezizomycotina</taxon>
        <taxon>Eurotiomycetes</taxon>
        <taxon>Eurotiomycetidae</taxon>
        <taxon>Eurotiales</taxon>
        <taxon>Aspergillaceae</taxon>
        <taxon>Aspergillus</taxon>
        <taxon>Aspergillus subgen. Polypaecilum</taxon>
    </lineage>
</organism>
<evidence type="ECO:0000256" key="9">
    <source>
        <dbReference type="SAM" id="MobiDB-lite"/>
    </source>
</evidence>
<dbReference type="SUPFAM" id="SSF56112">
    <property type="entry name" value="Protein kinase-like (PK-like)"/>
    <property type="match status" value="1"/>
</dbReference>
<sequence length="796" mass="90390">MESRRSRSPSSPSEGEIIESGSETKATTSQTPLNGTKIDRPTRARSSSASRSPASLSSRSPVHRRRSKSRTRSRSPYRDYRGSKRRRDDDYDDRRYRHEPRYPGYAYGYDGIPYDRRSAHRRRRSYYDYDRDNSYGGPLPYNDDYDRCRDKRPRTQSRSPFREVRRPRKYSGNEPDSKREGRSMSRDAMRGRSSIEQSVSERGNTPAAAQASKRDAETRENQVQEATTDSTSHAADKADASITDSQDEQPSEPLDEAAQLEARRKKREAIRAKYRSQATPMRLQALHIGAETDSSTPSADTGTTTNTAPGSPQLSPFPVPNDHPGDSPDFKVGEDSDLVNTDAPVDVADKDEPSAADYDPTFDMKEDRQKHDNKNEISTAAYDETRNEKQDVLLPDNAEQLRPQVATKDPYDMFAEDDDDMFAEETEGTTRPAHASAAAAAPQPQELDSSMMDNWDDPEGYYNVRLGELFNGRYHVRQNLGKGMFSSVVRATDSKTGNIVAIKIIRQNDTMRKAGMKEIGILEQLHEADPDDKKHIIQFVRHFDHKGHLCMVFENLSMNLREVLKKFGRDVGLNLRAIRAYAQQIFLGLSLLRKCNILHADLKPDNLLVNEQRNILKVCDLGSASPATENEITPYLVSRFYRAPEIILGIPYDHAIDVWSIACTLFELYTGKILFTGRSNNQMLRSIMECRGKYPPKLLRRGSLTHLHFDEMLNFQSTEEDQVTGRLTTRVIDFKKPTRDLKTRLMGKGARGMSDTETKELALFVDLLDRCLNLNPEKRCTPSEALRHPFIARPKV</sequence>
<name>A0A3A2ZEA4_9EURO</name>
<dbReference type="InterPro" id="IPR044092">
    <property type="entry name" value="STKc_PRP4"/>
</dbReference>
<dbReference type="GO" id="GO:0005524">
    <property type="term" value="F:ATP binding"/>
    <property type="evidence" value="ECO:0007669"/>
    <property type="project" value="UniProtKB-UniRule"/>
</dbReference>
<protein>
    <recommendedName>
        <fullName evidence="1">non-specific serine/threonine protein kinase</fullName>
        <ecNumber evidence="1">2.7.11.1</ecNumber>
    </recommendedName>
</protein>
<keyword evidence="3" id="KW-0808">Transferase</keyword>
<feature type="domain" description="Protein kinase" evidence="10">
    <location>
        <begin position="474"/>
        <end position="791"/>
    </location>
</feature>
<dbReference type="InterPro" id="IPR000719">
    <property type="entry name" value="Prot_kinase_dom"/>
</dbReference>
<feature type="compositionally biased region" description="Low complexity" evidence="9">
    <location>
        <begin position="44"/>
        <end position="60"/>
    </location>
</feature>
<dbReference type="AlphaFoldDB" id="A0A3A2ZEA4"/>
<evidence type="ECO:0000259" key="10">
    <source>
        <dbReference type="PROSITE" id="PS50011"/>
    </source>
</evidence>
<keyword evidence="2" id="KW-0723">Serine/threonine-protein kinase</keyword>
<feature type="binding site" evidence="8">
    <location>
        <position position="503"/>
    </location>
    <ligand>
        <name>ATP</name>
        <dbReference type="ChEBI" id="CHEBI:30616"/>
    </ligand>
</feature>
<dbReference type="GO" id="GO:0045292">
    <property type="term" value="P:mRNA cis splicing, via spliceosome"/>
    <property type="evidence" value="ECO:0007669"/>
    <property type="project" value="InterPro"/>
</dbReference>
<dbReference type="Proteomes" id="UP000266188">
    <property type="component" value="Unassembled WGS sequence"/>
</dbReference>
<feature type="compositionally biased region" description="Basic residues" evidence="9">
    <location>
        <begin position="263"/>
        <end position="274"/>
    </location>
</feature>
<dbReference type="Pfam" id="PF00069">
    <property type="entry name" value="Pkinase"/>
    <property type="match status" value="1"/>
</dbReference>
<evidence type="ECO:0000256" key="7">
    <source>
        <dbReference type="ARBA" id="ARBA00023596"/>
    </source>
</evidence>
<keyword evidence="6 8" id="KW-0067">ATP-binding</keyword>
<comment type="caution">
    <text evidence="11">The sequence shown here is derived from an EMBL/GenBank/DDBJ whole genome shotgun (WGS) entry which is preliminary data.</text>
</comment>
<evidence type="ECO:0000256" key="1">
    <source>
        <dbReference type="ARBA" id="ARBA00012513"/>
    </source>
</evidence>
<feature type="region of interest" description="Disordered" evidence="9">
    <location>
        <begin position="1"/>
        <end position="388"/>
    </location>
</feature>
<dbReference type="PROSITE" id="PS00108">
    <property type="entry name" value="PROTEIN_KINASE_ST"/>
    <property type="match status" value="1"/>
</dbReference>
<dbReference type="InterPro" id="IPR050494">
    <property type="entry name" value="Ser_Thr_dual-spec_kinase"/>
</dbReference>
<feature type="compositionally biased region" description="Polar residues" evidence="9">
    <location>
        <begin position="292"/>
        <end position="314"/>
    </location>
</feature>
<evidence type="ECO:0000256" key="6">
    <source>
        <dbReference type="ARBA" id="ARBA00022840"/>
    </source>
</evidence>
<reference evidence="12" key="1">
    <citation type="submission" date="2017-02" db="EMBL/GenBank/DDBJ databases">
        <authorList>
            <person name="Tafer H."/>
            <person name="Lopandic K."/>
        </authorList>
    </citation>
    <scope>NUCLEOTIDE SEQUENCE [LARGE SCALE GENOMIC DNA]</scope>
    <source>
        <strain evidence="12">CBS 366.77</strain>
    </source>
</reference>
<evidence type="ECO:0000256" key="3">
    <source>
        <dbReference type="ARBA" id="ARBA00022679"/>
    </source>
</evidence>
<feature type="compositionally biased region" description="Polar residues" evidence="9">
    <location>
        <begin position="194"/>
        <end position="203"/>
    </location>
</feature>
<dbReference type="STRING" id="2070753.A0A3A2ZEA4"/>
<keyword evidence="12" id="KW-1185">Reference proteome</keyword>
<dbReference type="PANTHER" id="PTHR24058:SF103">
    <property type="entry name" value="SERINE_THREONINE-PROTEIN KINASE PRP4 HOMOLOG"/>
    <property type="match status" value="1"/>
</dbReference>
<evidence type="ECO:0000313" key="11">
    <source>
        <dbReference type="EMBL" id="RJE20930.1"/>
    </source>
</evidence>
<dbReference type="OrthoDB" id="9332038at2759"/>